<dbReference type="Pfam" id="PF22600">
    <property type="entry name" value="MTPAP-like_central"/>
    <property type="match status" value="1"/>
</dbReference>
<feature type="domain" description="PAP-associated" evidence="6">
    <location>
        <begin position="220"/>
        <end position="277"/>
    </location>
</feature>
<sequence>MDTVNLKRLSDEIKEFEKYLAPTPYENKCREDLFELIKDVVQWKYPHSNVEAFGSYETQLLLPSSDIDLNITAAMNVSARDILSKMRYSLTKKGLRIDLFVPQATVPVLKVSDPRTSLTADITAQNNVASSTRTLAWANEYPELKPLFLVLKHALLAIRFDWDPNYEVLSTVKNGLASYSLVCMIIHYLKYKDDDKDNDKNGDKGDSIKNQKKNHPMTRLGRLLMGFLSYFSSFDFEKNGIGFYSKQGVILKLDHLALKQAKEVHQVMLIENPDDTTSNVARATRTMKQLQAVLAWMHAKLHIAIESNYFRRSLLENIIKVDPHQPGKPRQSLAKYHFPLIRLTKDDVGTCLPSVDPNLFANKNKPVYRPKPWDKRKRVEYENDEDEYHYRPSKKRGYQTFNENKSRSPKQKRMKQNNAKKSVQLKK</sequence>
<reference evidence="8" key="2">
    <citation type="submission" date="2023-02" db="EMBL/GenBank/DDBJ databases">
        <authorList>
            <consortium name="DOE Joint Genome Institute"/>
            <person name="Mondo S.J."/>
            <person name="Chang Y."/>
            <person name="Wang Y."/>
            <person name="Ahrendt S."/>
            <person name="Andreopoulos W."/>
            <person name="Barry K."/>
            <person name="Beard J."/>
            <person name="Benny G.L."/>
            <person name="Blankenship S."/>
            <person name="Bonito G."/>
            <person name="Cuomo C."/>
            <person name="Desiro A."/>
            <person name="Gervers K.A."/>
            <person name="Hundley H."/>
            <person name="Kuo A."/>
            <person name="LaButti K."/>
            <person name="Lang B.F."/>
            <person name="Lipzen A."/>
            <person name="O'Donnell K."/>
            <person name="Pangilinan J."/>
            <person name="Reynolds N."/>
            <person name="Sandor L."/>
            <person name="Smith M.W."/>
            <person name="Tsang A."/>
            <person name="Grigoriev I.V."/>
            <person name="Stajich J.E."/>
            <person name="Spatafora J.W."/>
        </authorList>
    </citation>
    <scope>NUCLEOTIDE SEQUENCE</scope>
    <source>
        <strain evidence="8">RSA 2281</strain>
    </source>
</reference>
<feature type="region of interest" description="Disordered" evidence="5">
    <location>
        <begin position="382"/>
        <end position="427"/>
    </location>
</feature>
<dbReference type="GO" id="GO:0043634">
    <property type="term" value="P:polyadenylation-dependent ncRNA catabolic process"/>
    <property type="evidence" value="ECO:0007669"/>
    <property type="project" value="TreeGrafter"/>
</dbReference>
<name>A0AAD5KFW1_9FUNG</name>
<dbReference type="GO" id="GO:0005730">
    <property type="term" value="C:nucleolus"/>
    <property type="evidence" value="ECO:0007669"/>
    <property type="project" value="TreeGrafter"/>
</dbReference>
<dbReference type="AlphaFoldDB" id="A0AAD5KFW1"/>
<reference evidence="8" key="1">
    <citation type="journal article" date="2022" name="IScience">
        <title>Evolution of zygomycete secretomes and the origins of terrestrial fungal ecologies.</title>
        <authorList>
            <person name="Chang Y."/>
            <person name="Wang Y."/>
            <person name="Mondo S."/>
            <person name="Ahrendt S."/>
            <person name="Andreopoulos W."/>
            <person name="Barry K."/>
            <person name="Beard J."/>
            <person name="Benny G.L."/>
            <person name="Blankenship S."/>
            <person name="Bonito G."/>
            <person name="Cuomo C."/>
            <person name="Desiro A."/>
            <person name="Gervers K.A."/>
            <person name="Hundley H."/>
            <person name="Kuo A."/>
            <person name="LaButti K."/>
            <person name="Lang B.F."/>
            <person name="Lipzen A."/>
            <person name="O'Donnell K."/>
            <person name="Pangilinan J."/>
            <person name="Reynolds N."/>
            <person name="Sandor L."/>
            <person name="Smith M.E."/>
            <person name="Tsang A."/>
            <person name="Grigoriev I.V."/>
            <person name="Stajich J.E."/>
            <person name="Spatafora J.W."/>
        </authorList>
    </citation>
    <scope>NUCLEOTIDE SEQUENCE</scope>
    <source>
        <strain evidence="8">RSA 2281</strain>
    </source>
</reference>
<dbReference type="InterPro" id="IPR054708">
    <property type="entry name" value="MTPAP-like_central"/>
</dbReference>
<gene>
    <name evidence="8" type="ORF">BDA99DRAFT_504056</name>
</gene>
<dbReference type="GO" id="GO:0003729">
    <property type="term" value="F:mRNA binding"/>
    <property type="evidence" value="ECO:0007669"/>
    <property type="project" value="TreeGrafter"/>
</dbReference>
<dbReference type="GO" id="GO:0046872">
    <property type="term" value="F:metal ion binding"/>
    <property type="evidence" value="ECO:0007669"/>
    <property type="project" value="UniProtKB-KW"/>
</dbReference>
<evidence type="ECO:0000313" key="8">
    <source>
        <dbReference type="EMBL" id="KAI9269280.1"/>
    </source>
</evidence>
<dbReference type="PANTHER" id="PTHR23092:SF15">
    <property type="entry name" value="INACTIVE NON-CANONICAL POLY(A) RNA POLYMERASE PROTEIN TRF4-2-RELATED"/>
    <property type="match status" value="1"/>
</dbReference>
<dbReference type="InterPro" id="IPR002058">
    <property type="entry name" value="PAP_assoc"/>
</dbReference>
<dbReference type="GO" id="GO:0031123">
    <property type="term" value="P:RNA 3'-end processing"/>
    <property type="evidence" value="ECO:0007669"/>
    <property type="project" value="TreeGrafter"/>
</dbReference>
<evidence type="ECO:0000256" key="5">
    <source>
        <dbReference type="SAM" id="MobiDB-lite"/>
    </source>
</evidence>
<evidence type="ECO:0000256" key="4">
    <source>
        <dbReference type="ARBA" id="ARBA00022842"/>
    </source>
</evidence>
<dbReference type="Pfam" id="PF03828">
    <property type="entry name" value="PAP_assoc"/>
    <property type="match status" value="1"/>
</dbReference>
<dbReference type="GO" id="GO:0010605">
    <property type="term" value="P:negative regulation of macromolecule metabolic process"/>
    <property type="evidence" value="ECO:0007669"/>
    <property type="project" value="UniProtKB-ARBA"/>
</dbReference>
<evidence type="ECO:0000256" key="2">
    <source>
        <dbReference type="ARBA" id="ARBA00012388"/>
    </source>
</evidence>
<keyword evidence="9" id="KW-1185">Reference proteome</keyword>
<proteinExistence type="inferred from homology"/>
<dbReference type="EMBL" id="JAIXMP010000008">
    <property type="protein sequence ID" value="KAI9269280.1"/>
    <property type="molecule type" value="Genomic_DNA"/>
</dbReference>
<dbReference type="CDD" id="cd05402">
    <property type="entry name" value="NT_PAP_TUTase"/>
    <property type="match status" value="1"/>
</dbReference>
<evidence type="ECO:0000313" key="9">
    <source>
        <dbReference type="Proteomes" id="UP001209540"/>
    </source>
</evidence>
<comment type="caution">
    <text evidence="8">The sequence shown here is derived from an EMBL/GenBank/DDBJ whole genome shotgun (WGS) entry which is preliminary data.</text>
</comment>
<evidence type="ECO:0000259" key="7">
    <source>
        <dbReference type="Pfam" id="PF22600"/>
    </source>
</evidence>
<accession>A0AAD5KFW1</accession>
<evidence type="ECO:0000256" key="1">
    <source>
        <dbReference type="ARBA" id="ARBA00008593"/>
    </source>
</evidence>
<dbReference type="GO" id="GO:1990817">
    <property type="term" value="F:poly(A) RNA polymerase activity"/>
    <property type="evidence" value="ECO:0007669"/>
    <property type="project" value="UniProtKB-EC"/>
</dbReference>
<comment type="similarity">
    <text evidence="1">Belongs to the DNA polymerase type-B-like family.</text>
</comment>
<dbReference type="Gene3D" id="1.10.1410.10">
    <property type="match status" value="1"/>
</dbReference>
<dbReference type="PANTHER" id="PTHR23092">
    <property type="entry name" value="POLY(A) RNA POLYMERASE"/>
    <property type="match status" value="1"/>
</dbReference>
<keyword evidence="3" id="KW-0479">Metal-binding</keyword>
<organism evidence="8 9">
    <name type="scientific">Phascolomyces articulosus</name>
    <dbReference type="NCBI Taxonomy" id="60185"/>
    <lineage>
        <taxon>Eukaryota</taxon>
        <taxon>Fungi</taxon>
        <taxon>Fungi incertae sedis</taxon>
        <taxon>Mucoromycota</taxon>
        <taxon>Mucoromycotina</taxon>
        <taxon>Mucoromycetes</taxon>
        <taxon>Mucorales</taxon>
        <taxon>Lichtheimiaceae</taxon>
        <taxon>Phascolomyces</taxon>
    </lineage>
</organism>
<feature type="domain" description="Poly(A) RNA polymerase mitochondrial-like central palm" evidence="7">
    <location>
        <begin position="9"/>
        <end position="131"/>
    </location>
</feature>
<evidence type="ECO:0000259" key="6">
    <source>
        <dbReference type="Pfam" id="PF03828"/>
    </source>
</evidence>
<dbReference type="InterPro" id="IPR045862">
    <property type="entry name" value="Trf4-like"/>
</dbReference>
<dbReference type="InterPro" id="IPR043519">
    <property type="entry name" value="NT_sf"/>
</dbReference>
<dbReference type="EC" id="2.7.7.19" evidence="2"/>
<dbReference type="SUPFAM" id="SSF81301">
    <property type="entry name" value="Nucleotidyltransferase"/>
    <property type="match status" value="1"/>
</dbReference>
<protein>
    <recommendedName>
        <fullName evidence="2">polynucleotide adenylyltransferase</fullName>
        <ecNumber evidence="2">2.7.7.19</ecNumber>
    </recommendedName>
</protein>
<dbReference type="Gene3D" id="3.30.460.10">
    <property type="entry name" value="Beta Polymerase, domain 2"/>
    <property type="match status" value="1"/>
</dbReference>
<dbReference type="GO" id="GO:0031499">
    <property type="term" value="C:TRAMP complex"/>
    <property type="evidence" value="ECO:0007669"/>
    <property type="project" value="TreeGrafter"/>
</dbReference>
<dbReference type="SUPFAM" id="SSF81631">
    <property type="entry name" value="PAP/OAS1 substrate-binding domain"/>
    <property type="match status" value="1"/>
</dbReference>
<keyword evidence="4" id="KW-0460">Magnesium</keyword>
<dbReference type="Proteomes" id="UP001209540">
    <property type="component" value="Unassembled WGS sequence"/>
</dbReference>
<evidence type="ECO:0000256" key="3">
    <source>
        <dbReference type="ARBA" id="ARBA00022723"/>
    </source>
</evidence>